<reference evidence="4" key="1">
    <citation type="journal article" date="2016" name="Nat. Genet.">
        <title>A high-quality carrot genome assembly provides new insights into carotenoid accumulation and asterid genome evolution.</title>
        <authorList>
            <person name="Iorizzo M."/>
            <person name="Ellison S."/>
            <person name="Senalik D."/>
            <person name="Zeng P."/>
            <person name="Satapoomin P."/>
            <person name="Huang J."/>
            <person name="Bowman M."/>
            <person name="Iovene M."/>
            <person name="Sanseverino W."/>
            <person name="Cavagnaro P."/>
            <person name="Yildiz M."/>
            <person name="Macko-Podgorni A."/>
            <person name="Moranska E."/>
            <person name="Grzebelus E."/>
            <person name="Grzebelus D."/>
            <person name="Ashrafi H."/>
            <person name="Zheng Z."/>
            <person name="Cheng S."/>
            <person name="Spooner D."/>
            <person name="Van Deynze A."/>
            <person name="Simon P."/>
        </authorList>
    </citation>
    <scope>NUCLEOTIDE SEQUENCE</scope>
    <source>
        <tissue evidence="4">Leaf</tissue>
    </source>
</reference>
<reference evidence="4" key="2">
    <citation type="submission" date="2022-03" db="EMBL/GenBank/DDBJ databases">
        <title>Draft title - Genomic analysis of global carrot germplasm unveils the trajectory of domestication and the origin of high carotenoid orange carrot.</title>
        <authorList>
            <person name="Iorizzo M."/>
            <person name="Ellison S."/>
            <person name="Senalik D."/>
            <person name="Macko-Podgorni A."/>
            <person name="Grzebelus D."/>
            <person name="Bostan H."/>
            <person name="Rolling W."/>
            <person name="Curaba J."/>
            <person name="Simon P."/>
        </authorList>
    </citation>
    <scope>NUCLEOTIDE SEQUENCE</scope>
    <source>
        <tissue evidence="4">Leaf</tissue>
    </source>
</reference>
<dbReference type="EMBL" id="CP093343">
    <property type="protein sequence ID" value="WOG84045.1"/>
    <property type="molecule type" value="Genomic_DNA"/>
</dbReference>
<dbReference type="InterPro" id="IPR039774">
    <property type="entry name" value="Sin3-like"/>
</dbReference>
<dbReference type="PANTHER" id="PTHR12346">
    <property type="entry name" value="SIN3B-RELATED"/>
    <property type="match status" value="1"/>
</dbReference>
<dbReference type="Proteomes" id="UP000077755">
    <property type="component" value="Chromosome 1"/>
</dbReference>
<dbReference type="GO" id="GO:0003714">
    <property type="term" value="F:transcription corepressor activity"/>
    <property type="evidence" value="ECO:0007669"/>
    <property type="project" value="InterPro"/>
</dbReference>
<keyword evidence="5" id="KW-1185">Reference proteome</keyword>
<dbReference type="Gramene" id="KZN10402">
    <property type="protein sequence ID" value="KZN10402"/>
    <property type="gene ID" value="DCAR_003058"/>
</dbReference>
<protein>
    <submittedName>
        <fullName evidence="4">Uncharacterized protein</fullName>
    </submittedName>
</protein>
<accession>A0A166HUC4</accession>
<proteinExistence type="predicted"/>
<dbReference type="SUPFAM" id="SSF47762">
    <property type="entry name" value="PAH2 domain"/>
    <property type="match status" value="1"/>
</dbReference>
<dbReference type="Gene3D" id="1.20.1160.11">
    <property type="entry name" value="Paired amphipathic helix"/>
    <property type="match status" value="1"/>
</dbReference>
<dbReference type="InterPro" id="IPR036600">
    <property type="entry name" value="PAH_sf"/>
</dbReference>
<dbReference type="AlphaFoldDB" id="A0A166HUC4"/>
<dbReference type="PROSITE" id="PS51477">
    <property type="entry name" value="PAH"/>
    <property type="match status" value="1"/>
</dbReference>
<organism evidence="4 5">
    <name type="scientific">Daucus carota subsp. sativus</name>
    <name type="common">Carrot</name>
    <dbReference type="NCBI Taxonomy" id="79200"/>
    <lineage>
        <taxon>Eukaryota</taxon>
        <taxon>Viridiplantae</taxon>
        <taxon>Streptophyta</taxon>
        <taxon>Embryophyta</taxon>
        <taxon>Tracheophyta</taxon>
        <taxon>Spermatophyta</taxon>
        <taxon>Magnoliopsida</taxon>
        <taxon>eudicotyledons</taxon>
        <taxon>Gunneridae</taxon>
        <taxon>Pentapetalae</taxon>
        <taxon>asterids</taxon>
        <taxon>campanulids</taxon>
        <taxon>Apiales</taxon>
        <taxon>Apiaceae</taxon>
        <taxon>Apioideae</taxon>
        <taxon>Scandiceae</taxon>
        <taxon>Daucinae</taxon>
        <taxon>Daucus</taxon>
        <taxon>Daucus sect. Daucus</taxon>
    </lineage>
</organism>
<comment type="subcellular location">
    <subcellularLocation>
        <location evidence="1 3">Nucleus</location>
    </subcellularLocation>
</comment>
<evidence type="ECO:0000313" key="5">
    <source>
        <dbReference type="Proteomes" id="UP000077755"/>
    </source>
</evidence>
<evidence type="ECO:0000256" key="3">
    <source>
        <dbReference type="PROSITE-ProRule" id="PRU00810"/>
    </source>
</evidence>
<dbReference type="InterPro" id="IPR003822">
    <property type="entry name" value="PAH"/>
</dbReference>
<evidence type="ECO:0000256" key="2">
    <source>
        <dbReference type="ARBA" id="ARBA00023242"/>
    </source>
</evidence>
<sequence length="371" mass="43580">MKDLQQEAIDFVYVVKRRFTNQPSKFNEFAQVLASLKLQQDHTRLISKLNSLFADDHPDLLHALQLFLPNTSEFSAANNNENDDDDDHVIRDEDHPPSKRLCTADKSWFLCESSSELFDRIRDRCVEKNDVAFRVLIEFTESVLAYYEKRISYCQVDQICKDLFRDDPDLFIESNRVISQSVKKCDEKKRLGLWGNSEKDKLGEKYESLSNGEKKDKSSDKGYNSLYEATMDVKEFYLFEMDLAFSRVDSTIEKLEKNVDNLEECLTVLDFKCIRKLYNDFDDDRDGGFGEAMVEILKSDSVARVQGRVVVLQRLRQKKMQLEEQKLRLDKIWNEIFEDIMKQGRVCRHREFLRRTKEASINGYKSRSNQV</sequence>
<evidence type="ECO:0000256" key="1">
    <source>
        <dbReference type="ARBA" id="ARBA00004123"/>
    </source>
</evidence>
<evidence type="ECO:0000313" key="4">
    <source>
        <dbReference type="EMBL" id="WOG84045.1"/>
    </source>
</evidence>
<dbReference type="GO" id="GO:0005634">
    <property type="term" value="C:nucleus"/>
    <property type="evidence" value="ECO:0007669"/>
    <property type="project" value="UniProtKB-SubCell"/>
</dbReference>
<keyword evidence="2 3" id="KW-0539">Nucleus</keyword>
<name>A0A166HUC4_DAUCS</name>
<gene>
    <name evidence="4" type="ORF">DCAR_0103225</name>
</gene>